<dbReference type="Gene3D" id="1.10.8.430">
    <property type="entry name" value="Helical domain of apoptotic protease-activating factors"/>
    <property type="match status" value="1"/>
</dbReference>
<accession>V4VR08</accession>
<dbReference type="FunFam" id="3.40.50.10140:FF:000007">
    <property type="entry name" value="Disease resistance protein (TIR-NBS-LRR class)"/>
    <property type="match status" value="1"/>
</dbReference>
<dbReference type="Gene3D" id="3.40.50.300">
    <property type="entry name" value="P-loop containing nucleotide triphosphate hydrolases"/>
    <property type="match status" value="1"/>
</dbReference>
<gene>
    <name evidence="10" type="ORF">CICLE_v10024480mg</name>
</gene>
<evidence type="ECO:0000256" key="7">
    <source>
        <dbReference type="ARBA" id="ARBA00047304"/>
    </source>
</evidence>
<dbReference type="SUPFAM" id="SSF52540">
    <property type="entry name" value="P-loop containing nucleoside triphosphate hydrolases"/>
    <property type="match status" value="1"/>
</dbReference>
<evidence type="ECO:0000256" key="8">
    <source>
        <dbReference type="SAM" id="MobiDB-lite"/>
    </source>
</evidence>
<dbReference type="SMART" id="SM00369">
    <property type="entry name" value="LRR_TYP"/>
    <property type="match status" value="2"/>
</dbReference>
<dbReference type="SMART" id="SM00255">
    <property type="entry name" value="TIR"/>
    <property type="match status" value="1"/>
</dbReference>
<dbReference type="GO" id="GO:0006952">
    <property type="term" value="P:defense response"/>
    <property type="evidence" value="ECO:0007669"/>
    <property type="project" value="UniProtKB-KW"/>
</dbReference>
<dbReference type="FunFam" id="1.10.8.430:FF:000002">
    <property type="entry name" value="Disease resistance protein (TIR-NBS-LRR class)"/>
    <property type="match status" value="1"/>
</dbReference>
<dbReference type="Gramene" id="ESR55449">
    <property type="protein sequence ID" value="ESR55449"/>
    <property type="gene ID" value="CICLE_v10024480mg"/>
</dbReference>
<dbReference type="InterPro" id="IPR042197">
    <property type="entry name" value="Apaf_helical"/>
</dbReference>
<evidence type="ECO:0000256" key="4">
    <source>
        <dbReference type="ARBA" id="ARBA00022801"/>
    </source>
</evidence>
<evidence type="ECO:0000313" key="10">
    <source>
        <dbReference type="EMBL" id="ESR55449.1"/>
    </source>
</evidence>
<dbReference type="STRING" id="85681.V4VR08"/>
<dbReference type="EMBL" id="KI536661">
    <property type="protein sequence ID" value="ESR55449.1"/>
    <property type="molecule type" value="Genomic_DNA"/>
</dbReference>
<evidence type="ECO:0000313" key="11">
    <source>
        <dbReference type="Proteomes" id="UP000030687"/>
    </source>
</evidence>
<dbReference type="Gene3D" id="1.10.10.10">
    <property type="entry name" value="Winged helix-like DNA-binding domain superfamily/Winged helix DNA-binding domain"/>
    <property type="match status" value="1"/>
</dbReference>
<dbReference type="Pfam" id="PF00931">
    <property type="entry name" value="NB-ARC"/>
    <property type="match status" value="1"/>
</dbReference>
<keyword evidence="6" id="KW-0520">NAD</keyword>
<dbReference type="InterPro" id="IPR011713">
    <property type="entry name" value="Leu-rich_rpt_3"/>
</dbReference>
<name>V4VR08_CITCL</name>
<feature type="domain" description="TIR" evidence="9">
    <location>
        <begin position="11"/>
        <end position="175"/>
    </location>
</feature>
<dbReference type="Pfam" id="PF01582">
    <property type="entry name" value="TIR"/>
    <property type="match status" value="1"/>
</dbReference>
<dbReference type="InterPro" id="IPR035897">
    <property type="entry name" value="Toll_tir_struct_dom_sf"/>
</dbReference>
<dbReference type="InterPro" id="IPR003591">
    <property type="entry name" value="Leu-rich_rpt_typical-subtyp"/>
</dbReference>
<evidence type="ECO:0000256" key="3">
    <source>
        <dbReference type="ARBA" id="ARBA00022737"/>
    </source>
</evidence>
<reference evidence="10 11" key="1">
    <citation type="submission" date="2013-10" db="EMBL/GenBank/DDBJ databases">
        <authorList>
            <consortium name="International Citrus Genome Consortium"/>
            <person name="Jenkins J."/>
            <person name="Schmutz J."/>
            <person name="Prochnik S."/>
            <person name="Rokhsar D."/>
            <person name="Gmitter F."/>
            <person name="Ollitrault P."/>
            <person name="Machado M."/>
            <person name="Talon M."/>
            <person name="Wincker P."/>
            <person name="Jaillon O."/>
            <person name="Morgante M."/>
        </authorList>
    </citation>
    <scope>NUCLEOTIDE SEQUENCE</scope>
    <source>
        <strain evidence="11">cv. Clemenules</strain>
    </source>
</reference>
<dbReference type="Pfam" id="PF23286">
    <property type="entry name" value="LRR_13"/>
    <property type="match status" value="1"/>
</dbReference>
<organism evidence="10 11">
    <name type="scientific">Citrus clementina</name>
    <name type="common">Clementine</name>
    <name type="synonym">Citrus deliciosa x Citrus sinensis</name>
    <dbReference type="NCBI Taxonomy" id="85681"/>
    <lineage>
        <taxon>Eukaryota</taxon>
        <taxon>Viridiplantae</taxon>
        <taxon>Streptophyta</taxon>
        <taxon>Embryophyta</taxon>
        <taxon>Tracheophyta</taxon>
        <taxon>Spermatophyta</taxon>
        <taxon>Magnoliopsida</taxon>
        <taxon>eudicotyledons</taxon>
        <taxon>Gunneridae</taxon>
        <taxon>Pentapetalae</taxon>
        <taxon>rosids</taxon>
        <taxon>malvids</taxon>
        <taxon>Sapindales</taxon>
        <taxon>Rutaceae</taxon>
        <taxon>Aurantioideae</taxon>
        <taxon>Citrus</taxon>
    </lineage>
</organism>
<dbReference type="EC" id="3.2.2.6" evidence="1"/>
<evidence type="ECO:0000256" key="1">
    <source>
        <dbReference type="ARBA" id="ARBA00011982"/>
    </source>
</evidence>
<keyword evidence="5" id="KW-0611">Plant defense</keyword>
<dbReference type="AlphaFoldDB" id="V4VR08"/>
<dbReference type="Pfam" id="PF07725">
    <property type="entry name" value="LRR_3"/>
    <property type="match status" value="1"/>
</dbReference>
<dbReference type="PROSITE" id="PS50104">
    <property type="entry name" value="TIR"/>
    <property type="match status" value="1"/>
</dbReference>
<evidence type="ECO:0000256" key="2">
    <source>
        <dbReference type="ARBA" id="ARBA00022614"/>
    </source>
</evidence>
<dbReference type="GO" id="GO:0043531">
    <property type="term" value="F:ADP binding"/>
    <property type="evidence" value="ECO:0007669"/>
    <property type="project" value="InterPro"/>
</dbReference>
<dbReference type="eggNOG" id="ENOG502SI7S">
    <property type="taxonomic scope" value="Eukaryota"/>
</dbReference>
<dbReference type="InterPro" id="IPR002182">
    <property type="entry name" value="NB-ARC"/>
</dbReference>
<dbReference type="InterPro" id="IPR044974">
    <property type="entry name" value="Disease_R_plants"/>
</dbReference>
<dbReference type="InterPro" id="IPR045344">
    <property type="entry name" value="C-JID"/>
</dbReference>
<dbReference type="InterPro" id="IPR058546">
    <property type="entry name" value="RPS4B/Roq1-like_LRR"/>
</dbReference>
<dbReference type="PANTHER" id="PTHR11017:SF574">
    <property type="entry name" value="ADP-RIBOSYL CYCLASE_CYCLIC ADP-RIBOSE HYDROLASE"/>
    <property type="match status" value="1"/>
</dbReference>
<dbReference type="Proteomes" id="UP000030687">
    <property type="component" value="Unassembled WGS sequence"/>
</dbReference>
<proteinExistence type="predicted"/>
<evidence type="ECO:0000256" key="5">
    <source>
        <dbReference type="ARBA" id="ARBA00022821"/>
    </source>
</evidence>
<dbReference type="SUPFAM" id="SSF52200">
    <property type="entry name" value="Toll/Interleukin receptor TIR domain"/>
    <property type="match status" value="1"/>
</dbReference>
<keyword evidence="4" id="KW-0378">Hydrolase</keyword>
<dbReference type="InterPro" id="IPR058192">
    <property type="entry name" value="WHD_ROQ1-like"/>
</dbReference>
<dbReference type="SUPFAM" id="SSF52058">
    <property type="entry name" value="L domain-like"/>
    <property type="match status" value="2"/>
</dbReference>
<dbReference type="GO" id="GO:0061809">
    <property type="term" value="F:NAD+ nucleosidase activity, cyclic ADP-ribose generating"/>
    <property type="evidence" value="ECO:0007669"/>
    <property type="project" value="UniProtKB-EC"/>
</dbReference>
<sequence length="1238" mass="140478">MASSSSLTVQSKYEVFLSFRGEDTRNGFTSHLAAALHRKQIQFFIDDEELKKGDEISPAISNAIETSDISIIIFSKDYASSKWCQNELVKILDCKKMNGQIVIPVFYQVDPSDVRNQRGTFEKAFVHHENNFPDKVQKWRDVLTEASNFSGYDSTESRKEAELVEKIVQDISKKLEDMYDTTDSDGFIGLNSRIEEMKSLLRLESHDVRIVGIWGMGGIGKTTIASVVFHQISRDFQGKCFMANVREQSNKMGVIHVRDEVISQVLGENLKIGTLTIPQNVRKRLWRMKVLIVLDDVHDEFTQLESLANGVGGFSPGSRIIITTRDKRVLDKCGVNSVYEVEQLTYNHALELFCRKAFRQNNRSRDLLELSQEVVCYADGNPLALEVLGSSLYHKSKQQWKDKLNNLKLISEPSIYKVLKISYDELNSEVKEIFIDIACFFKGEDIDFMTRIHDDPMSIHDGLNILVNKSLITISDENELQMHDLLQEMGQTIVRQESAREPGKRSRLWDHNDVCYVLKKNKGTDKVEGIFLDLSKINDIHLNPQAFANMSNLRLLKFYMPKHNDIPIMSSKLHLDQGLEYLPEELRYLHWHEYSLKMLPFDFEPENLIELNLPYSKVEQIWKGEKKAFKLKYIDISHSQQLVRMLDLSETPNLERTNLLNCRDLACVRSSIENFNNLSMLCFKGCESLRSFPRGIHFVSPITIDFSFCVNLTEFPQISGNITELKLWYTAIEEVPSSIECLTNLKNLSLFSCTRLKRISANLYKLKSLLKLYLNGCLSLENFSEILEKMEHLDYIVLERMEIQELPSSYDNVQGHETQGLEGCSELDNLPDNICSLKSFEYIGEHGSPISQLPSSVAGSNPLQVLSFSGCRSLVTIPASILSSGLSSLDRLDLRGCGLTAIPQEIGCLSSLKELDICENNFESLPASIMQLSRLTYLYLSKCNMLLSLPELSLSLKWLDASNCKRLQSLPEIPSSLEEVDASVFEKLSKHSHYDENERAYVSSSIELWFTNSMKLDDKANNKNLADSQLRIQHMAIASLRLFSELAEPCILKGPIIVLPGSEIPEWFSNQSSGSQITLQLPQHCCQNLAGFALCAVLERSDSEWAEFDVGCRYSFEMKTLSGRKHVRRCCVMASYQITKTDHVMLGFRPCGNVGFPDDNLHTTVSFNFFSNSDTAVTCCGVCAVNANPNENKPNTFTLNFATESWKLDDMASASGTSDEEELEPSPKRICRDQINSP</sequence>
<dbReference type="PRINTS" id="PR00364">
    <property type="entry name" value="DISEASERSIST"/>
</dbReference>
<keyword evidence="3" id="KW-0677">Repeat</keyword>
<dbReference type="InterPro" id="IPR027417">
    <property type="entry name" value="P-loop_NTPase"/>
</dbReference>
<keyword evidence="11" id="KW-1185">Reference proteome</keyword>
<evidence type="ECO:0000259" key="9">
    <source>
        <dbReference type="PROSITE" id="PS50104"/>
    </source>
</evidence>
<dbReference type="Gene3D" id="3.80.10.10">
    <property type="entry name" value="Ribonuclease Inhibitor"/>
    <property type="match status" value="3"/>
</dbReference>
<feature type="region of interest" description="Disordered" evidence="8">
    <location>
        <begin position="1211"/>
        <end position="1238"/>
    </location>
</feature>
<dbReference type="Gene3D" id="3.40.50.10140">
    <property type="entry name" value="Toll/interleukin-1 receptor homology (TIR) domain"/>
    <property type="match status" value="1"/>
</dbReference>
<dbReference type="GO" id="GO:0007165">
    <property type="term" value="P:signal transduction"/>
    <property type="evidence" value="ECO:0007669"/>
    <property type="project" value="InterPro"/>
</dbReference>
<dbReference type="FunFam" id="3.80.10.10:FF:000386">
    <property type="entry name" value="Disease resistance protein RPS4"/>
    <property type="match status" value="1"/>
</dbReference>
<dbReference type="OrthoDB" id="1936883at2759"/>
<evidence type="ECO:0000256" key="6">
    <source>
        <dbReference type="ARBA" id="ARBA00023027"/>
    </source>
</evidence>
<dbReference type="InterPro" id="IPR000157">
    <property type="entry name" value="TIR_dom"/>
</dbReference>
<dbReference type="KEGG" id="cic:CICLE_v10024480mg"/>
<dbReference type="InParanoid" id="V4VR08"/>
<dbReference type="InterPro" id="IPR036388">
    <property type="entry name" value="WH-like_DNA-bd_sf"/>
</dbReference>
<dbReference type="InterPro" id="IPR032675">
    <property type="entry name" value="LRR_dom_sf"/>
</dbReference>
<keyword evidence="2" id="KW-0433">Leucine-rich repeat</keyword>
<protein>
    <recommendedName>
        <fullName evidence="1">ADP-ribosyl cyclase/cyclic ADP-ribose hydrolase</fullName>
        <ecNumber evidence="1">3.2.2.6</ecNumber>
    </recommendedName>
</protein>
<dbReference type="SMART" id="SM00364">
    <property type="entry name" value="LRR_BAC"/>
    <property type="match status" value="3"/>
</dbReference>
<dbReference type="OMA" id="MAHRINH"/>
<dbReference type="PANTHER" id="PTHR11017">
    <property type="entry name" value="LEUCINE-RICH REPEAT-CONTAINING PROTEIN"/>
    <property type="match status" value="1"/>
</dbReference>
<dbReference type="Pfam" id="PF20160">
    <property type="entry name" value="C-JID"/>
    <property type="match status" value="1"/>
</dbReference>
<dbReference type="Pfam" id="PF23282">
    <property type="entry name" value="WHD_ROQ1"/>
    <property type="match status" value="1"/>
</dbReference>
<comment type="catalytic activity">
    <reaction evidence="7">
        <text>NAD(+) + H2O = ADP-D-ribose + nicotinamide + H(+)</text>
        <dbReference type="Rhea" id="RHEA:16301"/>
        <dbReference type="ChEBI" id="CHEBI:15377"/>
        <dbReference type="ChEBI" id="CHEBI:15378"/>
        <dbReference type="ChEBI" id="CHEBI:17154"/>
        <dbReference type="ChEBI" id="CHEBI:57540"/>
        <dbReference type="ChEBI" id="CHEBI:57967"/>
        <dbReference type="EC" id="3.2.2.6"/>
    </reaction>
    <physiologicalReaction direction="left-to-right" evidence="7">
        <dbReference type="Rhea" id="RHEA:16302"/>
    </physiologicalReaction>
</comment>